<dbReference type="EMBL" id="VNIM01000009">
    <property type="protein sequence ID" value="TVV76571.1"/>
    <property type="molecule type" value="Genomic_DNA"/>
</dbReference>
<comment type="caution">
    <text evidence="1">The sequence shown here is derived from an EMBL/GenBank/DDBJ whole genome shotgun (WGS) entry which is preliminary data.</text>
</comment>
<dbReference type="AlphaFoldDB" id="A0A558RB45"/>
<keyword evidence="2" id="KW-1185">Reference proteome</keyword>
<evidence type="ECO:0000313" key="2">
    <source>
        <dbReference type="Proteomes" id="UP000318681"/>
    </source>
</evidence>
<organism evidence="1 2">
    <name type="scientific">Alterirhizorhabdus solaris</name>
    <dbReference type="NCBI Taxonomy" id="2529389"/>
    <lineage>
        <taxon>Bacteria</taxon>
        <taxon>Pseudomonadati</taxon>
        <taxon>Pseudomonadota</taxon>
        <taxon>Alphaproteobacteria</taxon>
        <taxon>Sphingomonadales</taxon>
        <taxon>Rhizorhabdaceae</taxon>
        <taxon>Alterirhizorhabdus</taxon>
    </lineage>
</organism>
<proteinExistence type="predicted"/>
<gene>
    <name evidence="1" type="ORF">FOY91_04070</name>
</gene>
<dbReference type="OrthoDB" id="7959184at2"/>
<protein>
    <recommendedName>
        <fullName evidence="3">DUF5343 domain-containing protein</fullName>
    </recommendedName>
</protein>
<evidence type="ECO:0000313" key="1">
    <source>
        <dbReference type="EMBL" id="TVV76571.1"/>
    </source>
</evidence>
<accession>A0A558RB45</accession>
<name>A0A558RB45_9SPHN</name>
<dbReference type="Proteomes" id="UP000318681">
    <property type="component" value="Unassembled WGS sequence"/>
</dbReference>
<sequence>MAVNITGGKMRSPRYPVIGLGDAIERVRLVYEKDHLNTVPKEVVAEHMGYKTVNGASLGVISAVSKFGLLSGGADGMRVTDRALAILVHAKGDRERSSAIEAAAHAPALFAELFEEFPNGASDNAIKSFLLGRKKFLPAAVPVAIRAFKDTMAVVQEEVVDYETGDDDGPDDQEDFTVLQPQTPPPAAAPPLPPVGGFEIGFTGQAIRLLGNIGSQEEADKVLKAIEGLKFMLPARAEEQPN</sequence>
<evidence type="ECO:0008006" key="3">
    <source>
        <dbReference type="Google" id="ProtNLM"/>
    </source>
</evidence>
<dbReference type="RefSeq" id="WP_145148408.1">
    <property type="nucleotide sequence ID" value="NZ_VNIM01000009.1"/>
</dbReference>
<reference evidence="1 2" key="1">
    <citation type="submission" date="2019-07" db="EMBL/GenBank/DDBJ databases">
        <title>Sphingomonas solaris sp. nov., isolated from a solar panel from Boston, Massachusetts.</title>
        <authorList>
            <person name="Tanner K."/>
            <person name="Pascual J."/>
            <person name="Mancuso C."/>
            <person name="Pereto J."/>
            <person name="Khalil A."/>
            <person name="Vilanova C."/>
        </authorList>
    </citation>
    <scope>NUCLEOTIDE SEQUENCE [LARGE SCALE GENOMIC DNA]</scope>
    <source>
        <strain evidence="1 2">R4DWN</strain>
    </source>
</reference>